<accession>A0A2X2C339</accession>
<protein>
    <submittedName>
        <fullName evidence="1">Uncharacterized protein</fullName>
    </submittedName>
</protein>
<dbReference type="Proteomes" id="UP000254191">
    <property type="component" value="Unassembled WGS sequence"/>
</dbReference>
<proteinExistence type="predicted"/>
<evidence type="ECO:0000313" key="4">
    <source>
        <dbReference type="Proteomes" id="UP000254191"/>
    </source>
</evidence>
<evidence type="ECO:0000313" key="2">
    <source>
        <dbReference type="EMBL" id="SUC40106.1"/>
    </source>
</evidence>
<gene>
    <name evidence="1" type="ORF">NCTC10975_04824</name>
    <name evidence="2" type="ORF">NCTC11938_04393</name>
</gene>
<dbReference type="Proteomes" id="UP000251485">
    <property type="component" value="Unassembled WGS sequence"/>
</dbReference>
<organism evidence="1 3">
    <name type="scientific">Proteus mirabilis</name>
    <dbReference type="NCBI Taxonomy" id="584"/>
    <lineage>
        <taxon>Bacteria</taxon>
        <taxon>Pseudomonadati</taxon>
        <taxon>Pseudomonadota</taxon>
        <taxon>Gammaproteobacteria</taxon>
        <taxon>Enterobacterales</taxon>
        <taxon>Morganellaceae</taxon>
        <taxon>Proteus</taxon>
    </lineage>
</organism>
<sequence>MIIITLTLVINRYGNFMINNVNGDDMEYWFIAYKVRSRNGDTYAGHKIVETESGITPHIALEKACQEVAQGAQADIPAVRVVAFNRL</sequence>
<name>A0A2X2C339_PROMI</name>
<evidence type="ECO:0000313" key="1">
    <source>
        <dbReference type="EMBL" id="SPZ03142.1"/>
    </source>
</evidence>
<dbReference type="EMBL" id="UGTS01000006">
    <property type="protein sequence ID" value="SUC40106.1"/>
    <property type="molecule type" value="Genomic_DNA"/>
</dbReference>
<evidence type="ECO:0000313" key="3">
    <source>
        <dbReference type="Proteomes" id="UP000251485"/>
    </source>
</evidence>
<dbReference type="AlphaFoldDB" id="A0A2X2C339"/>
<dbReference type="EMBL" id="UAUE01000034">
    <property type="protein sequence ID" value="SPZ03142.1"/>
    <property type="molecule type" value="Genomic_DNA"/>
</dbReference>
<reference evidence="3 4" key="1">
    <citation type="submission" date="2018-06" db="EMBL/GenBank/DDBJ databases">
        <authorList>
            <consortium name="Pathogen Informatics"/>
            <person name="Doyle S."/>
        </authorList>
    </citation>
    <scope>NUCLEOTIDE SEQUENCE [LARGE SCALE GENOMIC DNA]</scope>
    <source>
        <strain evidence="1 3">NCTC10975</strain>
        <strain evidence="2 4">NCTC11938</strain>
    </source>
</reference>